<evidence type="ECO:0000259" key="1">
    <source>
        <dbReference type="Pfam" id="PF00144"/>
    </source>
</evidence>
<evidence type="ECO:0000313" key="2">
    <source>
        <dbReference type="EMBL" id="MCY1138987.1"/>
    </source>
</evidence>
<evidence type="ECO:0000313" key="3">
    <source>
        <dbReference type="Proteomes" id="UP001151002"/>
    </source>
</evidence>
<dbReference type="SUPFAM" id="SSF56601">
    <property type="entry name" value="beta-lactamase/transpeptidase-like"/>
    <property type="match status" value="1"/>
</dbReference>
<dbReference type="InterPro" id="IPR012338">
    <property type="entry name" value="Beta-lactam/transpept-like"/>
</dbReference>
<dbReference type="EMBL" id="JAPNTZ010000004">
    <property type="protein sequence ID" value="MCY1138987.1"/>
    <property type="molecule type" value="Genomic_DNA"/>
</dbReference>
<dbReference type="PANTHER" id="PTHR43319">
    <property type="entry name" value="BETA-LACTAMASE-RELATED"/>
    <property type="match status" value="1"/>
</dbReference>
<dbReference type="InterPro" id="IPR001466">
    <property type="entry name" value="Beta-lactam-related"/>
</dbReference>
<gene>
    <name evidence="2" type="ORF">OWR29_13340</name>
</gene>
<dbReference type="Pfam" id="PF00144">
    <property type="entry name" value="Beta-lactamase"/>
    <property type="match status" value="1"/>
</dbReference>
<protein>
    <submittedName>
        <fullName evidence="2">Serine hydrolase</fullName>
    </submittedName>
</protein>
<proteinExistence type="predicted"/>
<comment type="caution">
    <text evidence="2">The sequence shown here is derived from an EMBL/GenBank/DDBJ whole genome shotgun (WGS) entry which is preliminary data.</text>
</comment>
<dbReference type="InterPro" id="IPR052907">
    <property type="entry name" value="Beta-lactamase/esterase"/>
</dbReference>
<dbReference type="Gene3D" id="3.40.710.10">
    <property type="entry name" value="DD-peptidase/beta-lactamase superfamily"/>
    <property type="match status" value="1"/>
</dbReference>
<dbReference type="PANTHER" id="PTHR43319:SF3">
    <property type="entry name" value="BETA-LACTAMASE-RELATED DOMAIN-CONTAINING PROTEIN"/>
    <property type="match status" value="1"/>
</dbReference>
<reference evidence="2" key="1">
    <citation type="submission" date="2022-11" db="EMBL/GenBank/DDBJ databases">
        <authorList>
            <person name="Somphong A."/>
            <person name="Phongsopitanun W."/>
        </authorList>
    </citation>
    <scope>NUCLEOTIDE SEQUENCE</scope>
    <source>
        <strain evidence="2">Pm04-4</strain>
    </source>
</reference>
<name>A0ABT4AYQ3_9ACTN</name>
<sequence>MASPRARPRSVRALATARPAHEPGAAPAYHTLSYGFLLGEVIQRATGRPLRDVLRRELLEPLGLGRTHLGTPPDQWRRRVPLRGVPGPRQFLFNRRGLREAVIPAASVSAPARDLGRFYQALLDGAALDDLAPAVAPSSEGEIDRIFGRTVRWAAGFHLGGVDDPARVSPFGRLSSRRTFGHNGSNVCLGWADPDRNLVVAYVTNRLSRGTGASPHLAALSDALITAADAVRP</sequence>
<keyword evidence="3" id="KW-1185">Reference proteome</keyword>
<organism evidence="2 3">
    <name type="scientific">Paractinoplanes pyxinae</name>
    <dbReference type="NCBI Taxonomy" id="2997416"/>
    <lineage>
        <taxon>Bacteria</taxon>
        <taxon>Bacillati</taxon>
        <taxon>Actinomycetota</taxon>
        <taxon>Actinomycetes</taxon>
        <taxon>Micromonosporales</taxon>
        <taxon>Micromonosporaceae</taxon>
        <taxon>Paractinoplanes</taxon>
    </lineage>
</organism>
<dbReference type="Proteomes" id="UP001151002">
    <property type="component" value="Unassembled WGS sequence"/>
</dbReference>
<accession>A0ABT4AYQ3</accession>
<dbReference type="RefSeq" id="WP_267563047.1">
    <property type="nucleotide sequence ID" value="NZ_JAPNTZ010000004.1"/>
</dbReference>
<feature type="domain" description="Beta-lactamase-related" evidence="1">
    <location>
        <begin position="9"/>
        <end position="211"/>
    </location>
</feature>
<dbReference type="GO" id="GO:0016787">
    <property type="term" value="F:hydrolase activity"/>
    <property type="evidence" value="ECO:0007669"/>
    <property type="project" value="UniProtKB-KW"/>
</dbReference>
<keyword evidence="2" id="KW-0378">Hydrolase</keyword>